<comment type="similarity">
    <text evidence="2">Belongs to the PpiC/parvulin rotamase family.</text>
</comment>
<dbReference type="InterPro" id="IPR046357">
    <property type="entry name" value="PPIase_dom_sf"/>
</dbReference>
<dbReference type="InterPro" id="IPR050245">
    <property type="entry name" value="PrsA_foldase"/>
</dbReference>
<evidence type="ECO:0000256" key="5">
    <source>
        <dbReference type="ARBA" id="ARBA00023110"/>
    </source>
</evidence>
<keyword evidence="12" id="KW-1185">Reference proteome</keyword>
<evidence type="ECO:0000256" key="9">
    <source>
        <dbReference type="SAM" id="SignalP"/>
    </source>
</evidence>
<name>A0A4R0P9Q6_9HYPH</name>
<comment type="caution">
    <text evidence="11">The sequence shown here is derived from an EMBL/GenBank/DDBJ whole genome shotgun (WGS) entry which is preliminary data.</text>
</comment>
<dbReference type="EC" id="5.2.1.8" evidence="3"/>
<dbReference type="InterPro" id="IPR027304">
    <property type="entry name" value="Trigger_fact/SurA_dom_sf"/>
</dbReference>
<sequence length="298" mass="32637">MLFSLLNSATASIARGITAAFALAALAALSAPHDARAQQTDGSKVVATLNGEDITERDLEMTLSDLQDQLGQVPEEGRRAAALTALVDIRMLADKAAAEGLGEDEEFLDRLEFLRQRALHNAYFKQEVVDKVTDADVRARYDREVAATPPENEVRARHILVETEEEAKALIAELDGGADFEALAKEKSTGPSGPAGGDLGYFTKGRMVPEFEEAAFALDAGAYTKEPVKTDFGWHVIKVEDKRQVQPPSYAEVEPQIRSVLLRERYFELLSAMRAEADLEIRDPDLDAAMKSRETSAE</sequence>
<gene>
    <name evidence="11" type="ORF">E0D97_11440</name>
</gene>
<dbReference type="InterPro" id="IPR023058">
    <property type="entry name" value="PPIase_PpiC_CS"/>
</dbReference>
<feature type="domain" description="PpiC" evidence="10">
    <location>
        <begin position="151"/>
        <end position="241"/>
    </location>
</feature>
<protein>
    <recommendedName>
        <fullName evidence="4">Parvulin-like PPIase</fullName>
        <ecNumber evidence="3">5.2.1.8</ecNumber>
    </recommendedName>
    <alternativeName>
        <fullName evidence="6">Peptidyl-prolyl cis-trans isomerase plp</fullName>
    </alternativeName>
    <alternativeName>
        <fullName evidence="7">Rotamase plp</fullName>
    </alternativeName>
</protein>
<evidence type="ECO:0000256" key="8">
    <source>
        <dbReference type="PROSITE-ProRule" id="PRU00278"/>
    </source>
</evidence>
<feature type="chain" id="PRO_5020990605" description="Parvulin-like PPIase" evidence="9">
    <location>
        <begin position="38"/>
        <end position="298"/>
    </location>
</feature>
<dbReference type="PROSITE" id="PS01096">
    <property type="entry name" value="PPIC_PPIASE_1"/>
    <property type="match status" value="1"/>
</dbReference>
<proteinExistence type="inferred from homology"/>
<dbReference type="GO" id="GO:0003755">
    <property type="term" value="F:peptidyl-prolyl cis-trans isomerase activity"/>
    <property type="evidence" value="ECO:0007669"/>
    <property type="project" value="UniProtKB-KW"/>
</dbReference>
<dbReference type="Gene3D" id="3.10.50.40">
    <property type="match status" value="1"/>
</dbReference>
<dbReference type="PANTHER" id="PTHR47245:SF2">
    <property type="entry name" value="PEPTIDYL-PROLYL CIS-TRANS ISOMERASE HP_0175-RELATED"/>
    <property type="match status" value="1"/>
</dbReference>
<dbReference type="Gene3D" id="1.10.8.1040">
    <property type="match status" value="1"/>
</dbReference>
<feature type="signal peptide" evidence="9">
    <location>
        <begin position="1"/>
        <end position="37"/>
    </location>
</feature>
<dbReference type="OrthoDB" id="14196at2"/>
<dbReference type="InterPro" id="IPR000297">
    <property type="entry name" value="PPIase_PpiC"/>
</dbReference>
<dbReference type="PANTHER" id="PTHR47245">
    <property type="entry name" value="PEPTIDYLPROLYL ISOMERASE"/>
    <property type="match status" value="1"/>
</dbReference>
<dbReference type="SUPFAM" id="SSF54534">
    <property type="entry name" value="FKBP-like"/>
    <property type="match status" value="1"/>
</dbReference>
<evidence type="ECO:0000256" key="1">
    <source>
        <dbReference type="ARBA" id="ARBA00000971"/>
    </source>
</evidence>
<evidence type="ECO:0000256" key="2">
    <source>
        <dbReference type="ARBA" id="ARBA00007656"/>
    </source>
</evidence>
<evidence type="ECO:0000256" key="7">
    <source>
        <dbReference type="ARBA" id="ARBA00031484"/>
    </source>
</evidence>
<evidence type="ECO:0000313" key="12">
    <source>
        <dbReference type="Proteomes" id="UP000291301"/>
    </source>
</evidence>
<dbReference type="SUPFAM" id="SSF109998">
    <property type="entry name" value="Triger factor/SurA peptide-binding domain-like"/>
    <property type="match status" value="1"/>
</dbReference>
<keyword evidence="5 8" id="KW-0697">Rotamase</keyword>
<accession>A0A4R0P9Q6</accession>
<keyword evidence="8 11" id="KW-0413">Isomerase</keyword>
<keyword evidence="9" id="KW-0732">Signal</keyword>
<dbReference type="AlphaFoldDB" id="A0A4R0P9Q6"/>
<dbReference type="PROSITE" id="PS50198">
    <property type="entry name" value="PPIC_PPIASE_2"/>
    <property type="match status" value="1"/>
</dbReference>
<reference evidence="11 12" key="1">
    <citation type="journal article" date="2015" name="Antonie Van Leeuwenhoek">
        <title>Oricola cellulosilytica gen. nov., sp. nov., a cellulose-degrading bacterium of the family Phyllobacteriaceae isolated from surface seashore water, and emended descriptions of Mesorhizobium loti and Phyllobacterium myrsinacearum.</title>
        <authorList>
            <person name="Hameed A."/>
            <person name="Shahina M."/>
            <person name="Lai W.A."/>
            <person name="Lin S.Y."/>
            <person name="Young L.S."/>
            <person name="Liu Y.C."/>
            <person name="Hsu Y.H."/>
            <person name="Young C.C."/>
        </authorList>
    </citation>
    <scope>NUCLEOTIDE SEQUENCE [LARGE SCALE GENOMIC DNA]</scope>
    <source>
        <strain evidence="11 12">KCTC 52183</strain>
    </source>
</reference>
<comment type="catalytic activity">
    <reaction evidence="1">
        <text>[protein]-peptidylproline (omega=180) = [protein]-peptidylproline (omega=0)</text>
        <dbReference type="Rhea" id="RHEA:16237"/>
        <dbReference type="Rhea" id="RHEA-COMP:10747"/>
        <dbReference type="Rhea" id="RHEA-COMP:10748"/>
        <dbReference type="ChEBI" id="CHEBI:83833"/>
        <dbReference type="ChEBI" id="CHEBI:83834"/>
        <dbReference type="EC" id="5.2.1.8"/>
    </reaction>
</comment>
<evidence type="ECO:0000256" key="3">
    <source>
        <dbReference type="ARBA" id="ARBA00013194"/>
    </source>
</evidence>
<dbReference type="Proteomes" id="UP000291301">
    <property type="component" value="Unassembled WGS sequence"/>
</dbReference>
<dbReference type="EMBL" id="SJST01000004">
    <property type="protein sequence ID" value="TCD13900.1"/>
    <property type="molecule type" value="Genomic_DNA"/>
</dbReference>
<evidence type="ECO:0000256" key="6">
    <source>
        <dbReference type="ARBA" id="ARBA00030642"/>
    </source>
</evidence>
<organism evidence="11 12">
    <name type="scientific">Oricola cellulosilytica</name>
    <dbReference type="NCBI Taxonomy" id="1429082"/>
    <lineage>
        <taxon>Bacteria</taxon>
        <taxon>Pseudomonadati</taxon>
        <taxon>Pseudomonadota</taxon>
        <taxon>Alphaproteobacteria</taxon>
        <taxon>Hyphomicrobiales</taxon>
        <taxon>Ahrensiaceae</taxon>
        <taxon>Oricola</taxon>
    </lineage>
</organism>
<evidence type="ECO:0000256" key="4">
    <source>
        <dbReference type="ARBA" id="ARBA00018370"/>
    </source>
</evidence>
<evidence type="ECO:0000313" key="11">
    <source>
        <dbReference type="EMBL" id="TCD13900.1"/>
    </source>
</evidence>
<evidence type="ECO:0000259" key="10">
    <source>
        <dbReference type="PROSITE" id="PS50198"/>
    </source>
</evidence>
<dbReference type="Pfam" id="PF13616">
    <property type="entry name" value="Rotamase_3"/>
    <property type="match status" value="1"/>
</dbReference>